<evidence type="ECO:0000313" key="5">
    <source>
        <dbReference type="WormBase" id="F40F12.9b"/>
    </source>
</evidence>
<name>D5MCP4_CAEEL</name>
<gene>
    <name evidence="3" type="ORF">CELE_F40F12.9</name>
    <name evidence="3 5" type="ORF">F40F12.9</name>
</gene>
<dbReference type="AGR" id="WB:WBGene00043995"/>
<dbReference type="Pfam" id="PF00098">
    <property type="entry name" value="zf-CCHC"/>
    <property type="match status" value="2"/>
</dbReference>
<dbReference type="Bgee" id="WBGene00043995">
    <property type="expression patterns" value="Expressed in larva and 3 other cell types or tissues"/>
</dbReference>
<dbReference type="InterPro" id="IPR036875">
    <property type="entry name" value="Znf_CCHC_sf"/>
</dbReference>
<protein>
    <submittedName>
        <fullName evidence="3">CCHC-type domain-containing protein</fullName>
    </submittedName>
</protein>
<reference evidence="3 4" key="1">
    <citation type="journal article" date="1998" name="Science">
        <title>Genome sequence of the nematode C. elegans: a platform for investigating biology.</title>
        <authorList>
            <consortium name="The C. elegans sequencing consortium"/>
            <person name="Sulson J.E."/>
            <person name="Waterston R."/>
        </authorList>
    </citation>
    <scope>NUCLEOTIDE SEQUENCE [LARGE SCALE GENOMIC DNA]</scope>
    <source>
        <strain evidence="3 4">Bristol N2</strain>
    </source>
</reference>
<dbReference type="Gene3D" id="4.10.60.10">
    <property type="entry name" value="Zinc finger, CCHC-type"/>
    <property type="match status" value="1"/>
</dbReference>
<sequence>MPHNNCCKFQEPTDSSETSSMHNLEQSICYNCHKLGHMSRDCPEEQPKACFKCGFRGHYYRECPSQIEKKCNHGENSELKSCYQCQKTSSS</sequence>
<keyword evidence="6" id="KW-1267">Proteomics identification</keyword>
<evidence type="ECO:0000256" key="1">
    <source>
        <dbReference type="PROSITE-ProRule" id="PRU00047"/>
    </source>
</evidence>
<dbReference type="SUPFAM" id="SSF57756">
    <property type="entry name" value="Retrovirus zinc finger-like domains"/>
    <property type="match status" value="1"/>
</dbReference>
<dbReference type="WormBase" id="F40F12.9b">
    <property type="protein sequence ID" value="CE44781"/>
    <property type="gene ID" value="WBGene00043995"/>
</dbReference>
<dbReference type="ExpressionAtlas" id="D5MCP4">
    <property type="expression patterns" value="baseline"/>
</dbReference>
<dbReference type="InterPro" id="IPR001878">
    <property type="entry name" value="Znf_CCHC"/>
</dbReference>
<proteinExistence type="evidence at protein level"/>
<keyword evidence="4" id="KW-1185">Reference proteome</keyword>
<dbReference type="PROSITE" id="PS50158">
    <property type="entry name" value="ZF_CCHC"/>
    <property type="match status" value="2"/>
</dbReference>
<feature type="domain" description="CCHC-type" evidence="2">
    <location>
        <begin position="29"/>
        <end position="44"/>
    </location>
</feature>
<dbReference type="GO" id="GO:0008270">
    <property type="term" value="F:zinc ion binding"/>
    <property type="evidence" value="ECO:0007669"/>
    <property type="project" value="UniProtKB-KW"/>
</dbReference>
<feature type="domain" description="CCHC-type" evidence="2">
    <location>
        <begin position="50"/>
        <end position="65"/>
    </location>
</feature>
<dbReference type="Proteomes" id="UP000001940">
    <property type="component" value="Chromosome III"/>
</dbReference>
<dbReference type="SMART" id="SM00343">
    <property type="entry name" value="ZnF_C2HC"/>
    <property type="match status" value="2"/>
</dbReference>
<dbReference type="GO" id="GO:0003676">
    <property type="term" value="F:nucleic acid binding"/>
    <property type="evidence" value="ECO:0007669"/>
    <property type="project" value="InterPro"/>
</dbReference>
<keyword evidence="1" id="KW-0863">Zinc-finger</keyword>
<dbReference type="GO" id="GO:0019899">
    <property type="term" value="F:enzyme binding"/>
    <property type="evidence" value="ECO:0007669"/>
    <property type="project" value="UniProtKB-ARBA"/>
</dbReference>
<dbReference type="GO" id="GO:0005737">
    <property type="term" value="C:cytoplasm"/>
    <property type="evidence" value="ECO:0007669"/>
    <property type="project" value="UniProtKB-ARBA"/>
</dbReference>
<evidence type="ECO:0007829" key="6">
    <source>
        <dbReference type="PeptideAtlas" id="D5MCP4"/>
    </source>
</evidence>
<dbReference type="OrthoDB" id="427960at2759"/>
<dbReference type="HOGENOM" id="CLU_2429054_0_0_1"/>
<dbReference type="AlphaFoldDB" id="D5MCP4"/>
<dbReference type="EMBL" id="BX284603">
    <property type="protein sequence ID" value="CBL43440.1"/>
    <property type="molecule type" value="Genomic_DNA"/>
</dbReference>
<evidence type="ECO:0000259" key="2">
    <source>
        <dbReference type="PROSITE" id="PS50158"/>
    </source>
</evidence>
<keyword evidence="1" id="KW-0862">Zinc</keyword>
<accession>D5MCP4</accession>
<evidence type="ECO:0000313" key="3">
    <source>
        <dbReference type="EMBL" id="CBL43440.1"/>
    </source>
</evidence>
<keyword evidence="1" id="KW-0479">Metal-binding</keyword>
<organism evidence="3 4">
    <name type="scientific">Caenorhabditis elegans</name>
    <dbReference type="NCBI Taxonomy" id="6239"/>
    <lineage>
        <taxon>Eukaryota</taxon>
        <taxon>Metazoa</taxon>
        <taxon>Ecdysozoa</taxon>
        <taxon>Nematoda</taxon>
        <taxon>Chromadorea</taxon>
        <taxon>Rhabditida</taxon>
        <taxon>Rhabditina</taxon>
        <taxon>Rhabditomorpha</taxon>
        <taxon>Rhabditoidea</taxon>
        <taxon>Rhabditidae</taxon>
        <taxon>Peloderinae</taxon>
        <taxon>Caenorhabditis</taxon>
    </lineage>
</organism>
<evidence type="ECO:0000313" key="4">
    <source>
        <dbReference type="Proteomes" id="UP000001940"/>
    </source>
</evidence>